<protein>
    <submittedName>
        <fullName evidence="7">GNAT family N-acetyltransferase</fullName>
    </submittedName>
</protein>
<evidence type="ECO:0000256" key="4">
    <source>
        <dbReference type="ARBA" id="ARBA00022840"/>
    </source>
</evidence>
<dbReference type="InterPro" id="IPR032672">
    <property type="entry name" value="TmcA/NAT10/Kre33"/>
</dbReference>
<dbReference type="InterPro" id="IPR013562">
    <property type="entry name" value="TmcA/NAT10_N"/>
</dbReference>
<evidence type="ECO:0000256" key="3">
    <source>
        <dbReference type="ARBA" id="ARBA00022741"/>
    </source>
</evidence>
<dbReference type="EMBL" id="AWGA01000020">
    <property type="protein sequence ID" value="TEA27752.1"/>
    <property type="molecule type" value="Genomic_DNA"/>
</dbReference>
<keyword evidence="2" id="KW-0819">tRNA processing</keyword>
<name>A0AB94IE60_9GAMM</name>
<accession>A0AB94IE60</accession>
<dbReference type="PROSITE" id="PS51186">
    <property type="entry name" value="GNAT"/>
    <property type="match status" value="1"/>
</dbReference>
<evidence type="ECO:0000256" key="5">
    <source>
        <dbReference type="ARBA" id="ARBA00023315"/>
    </source>
</evidence>
<sequence>MDCVTSRQLLVIQDTPALLSALVETITEKFNGEWLVISDNAITTTCLPTKQAKMLLGREFKHAIFDATSGFNLDAFTILAGTLVKGSHLLLLLPLNLLTRPDNDSLRWHESLQPIVTPNFYRYLLQTLQQHKIERLTAEQYLSRQPNQALCGDQAVSDQPKPLTLSPTFAQCRLLLKLRKLSARIAIVTAKRGRGKSALAGLFTHQQDCWICAPNKASITTLQQFAKADTPFFAPDNLLKQLNDSVIPPEWIVIDEAAMIPLPLLKAIIEKANRILLLTTTEGYEGTAQGFLVKLLPNLQNFAHFNLISPIRWDQEDKLEKFIADLLVEDHQVNPVSLLCDQTTIKIEKVASISLSQNKSQFLQLYGLLKTAHYRTTPIDLRRLLDATNVSITQAKCKDQLIGVVVAIKEGQLPLDLAKQVWLGTRRPKGNLVAQSLAAHAGELVAAQLTSLRINRIAIHDDVRRQGVGKALVANQIEQAVQQGCDFVSVSFAYQPTILNFWQHCGFQLVHIGSHQEAS</sequence>
<dbReference type="Pfam" id="PF05127">
    <property type="entry name" value="NAT10_TcmA_helicase"/>
    <property type="match status" value="1"/>
</dbReference>
<reference evidence="7 8" key="1">
    <citation type="journal article" date="2014" name="Appl. Environ. Microbiol.">
        <title>Genomic features of a bumble bee symbiont reflect its host environment.</title>
        <authorList>
            <person name="Martinson V.G."/>
            <person name="Magoc T."/>
            <person name="Koch H."/>
            <person name="Salzberg S.L."/>
            <person name="Moran N.A."/>
        </authorList>
    </citation>
    <scope>NUCLEOTIDE SEQUENCE [LARGE SCALE GENOMIC DNA]</scope>
    <source>
        <strain evidence="7 8">Bimp</strain>
    </source>
</reference>
<dbReference type="Pfam" id="PF08351">
    <property type="entry name" value="TmcA_N"/>
    <property type="match status" value="1"/>
</dbReference>
<evidence type="ECO:0000313" key="8">
    <source>
        <dbReference type="Proteomes" id="UP000506160"/>
    </source>
</evidence>
<dbReference type="Pfam" id="PF13718">
    <property type="entry name" value="GNAT_acetyltr_2"/>
    <property type="match status" value="1"/>
</dbReference>
<dbReference type="PANTHER" id="PTHR10925:SF5">
    <property type="entry name" value="RNA CYTIDINE ACETYLTRANSFERASE"/>
    <property type="match status" value="1"/>
</dbReference>
<dbReference type="CDD" id="cd04301">
    <property type="entry name" value="NAT_SF"/>
    <property type="match status" value="1"/>
</dbReference>
<dbReference type="GO" id="GO:1904812">
    <property type="term" value="P:rRNA acetylation involved in maturation of SSU-rRNA"/>
    <property type="evidence" value="ECO:0007669"/>
    <property type="project" value="TreeGrafter"/>
</dbReference>
<organism evidence="7 8">
    <name type="scientific">Candidatus Schmidhempelia bombi str. Bimp</name>
    <dbReference type="NCBI Taxonomy" id="1387197"/>
    <lineage>
        <taxon>Bacteria</taxon>
        <taxon>Pseudomonadati</taxon>
        <taxon>Pseudomonadota</taxon>
        <taxon>Gammaproteobacteria</taxon>
        <taxon>Orbales</taxon>
        <taxon>Orbaceae</taxon>
        <taxon>Candidatus Schmidhempelia</taxon>
    </lineage>
</organism>
<dbReference type="InterPro" id="IPR000182">
    <property type="entry name" value="GNAT_dom"/>
</dbReference>
<evidence type="ECO:0000313" key="7">
    <source>
        <dbReference type="EMBL" id="TEA27752.1"/>
    </source>
</evidence>
<feature type="non-terminal residue" evidence="7">
    <location>
        <position position="519"/>
    </location>
</feature>
<dbReference type="GO" id="GO:1990883">
    <property type="term" value="F:18S rRNA cytidine N-acetyltransferase activity"/>
    <property type="evidence" value="ECO:0007669"/>
    <property type="project" value="TreeGrafter"/>
</dbReference>
<evidence type="ECO:0000256" key="2">
    <source>
        <dbReference type="ARBA" id="ARBA00022694"/>
    </source>
</evidence>
<evidence type="ECO:0000259" key="6">
    <source>
        <dbReference type="PROSITE" id="PS51186"/>
    </source>
</evidence>
<dbReference type="Proteomes" id="UP000506160">
    <property type="component" value="Unassembled WGS sequence"/>
</dbReference>
<feature type="domain" description="N-acetyltransferase" evidence="6">
    <location>
        <begin position="388"/>
        <end position="519"/>
    </location>
</feature>
<dbReference type="InterPro" id="IPR027417">
    <property type="entry name" value="P-loop_NTPase"/>
</dbReference>
<dbReference type="GO" id="GO:0002101">
    <property type="term" value="P:tRNA wobble cytosine modification"/>
    <property type="evidence" value="ECO:0007669"/>
    <property type="project" value="TreeGrafter"/>
</dbReference>
<dbReference type="GO" id="GO:0005524">
    <property type="term" value="F:ATP binding"/>
    <property type="evidence" value="ECO:0007669"/>
    <property type="project" value="UniProtKB-KW"/>
</dbReference>
<dbReference type="InterPro" id="IPR007807">
    <property type="entry name" value="TcmA/NAT10_helicase"/>
</dbReference>
<dbReference type="Gene3D" id="3.40.50.300">
    <property type="entry name" value="P-loop containing nucleotide triphosphate hydrolases"/>
    <property type="match status" value="1"/>
</dbReference>
<keyword evidence="4" id="KW-0067">ATP-binding</keyword>
<dbReference type="AlphaFoldDB" id="A0AB94IE60"/>
<dbReference type="SUPFAM" id="SSF52540">
    <property type="entry name" value="P-loop containing nucleoside triphosphate hydrolases"/>
    <property type="match status" value="1"/>
</dbReference>
<dbReference type="PANTHER" id="PTHR10925">
    <property type="entry name" value="N-ACETYLTRANSFERASE 10"/>
    <property type="match status" value="1"/>
</dbReference>
<comment type="caution">
    <text evidence="7">The sequence shown here is derived from an EMBL/GenBank/DDBJ whole genome shotgun (WGS) entry which is preliminary data.</text>
</comment>
<evidence type="ECO:0000256" key="1">
    <source>
        <dbReference type="ARBA" id="ARBA00022679"/>
    </source>
</evidence>
<keyword evidence="5" id="KW-0012">Acyltransferase</keyword>
<dbReference type="InterPro" id="IPR016181">
    <property type="entry name" value="Acyl_CoA_acyltransferase"/>
</dbReference>
<proteinExistence type="predicted"/>
<dbReference type="GO" id="GO:0051392">
    <property type="term" value="F:tRNA cytidine N4-acetyltransferase activity"/>
    <property type="evidence" value="ECO:0007669"/>
    <property type="project" value="TreeGrafter"/>
</dbReference>
<gene>
    <name evidence="7" type="ORF">O970_02150</name>
</gene>
<keyword evidence="1" id="KW-0808">Transferase</keyword>
<dbReference type="Gene3D" id="3.40.630.30">
    <property type="match status" value="1"/>
</dbReference>
<keyword evidence="8" id="KW-1185">Reference proteome</keyword>
<dbReference type="Gene3D" id="3.40.50.11040">
    <property type="match status" value="1"/>
</dbReference>
<keyword evidence="3" id="KW-0547">Nucleotide-binding</keyword>
<dbReference type="GO" id="GO:0000049">
    <property type="term" value="F:tRNA binding"/>
    <property type="evidence" value="ECO:0007669"/>
    <property type="project" value="TreeGrafter"/>
</dbReference>
<dbReference type="GO" id="GO:0051391">
    <property type="term" value="P:tRNA acetylation"/>
    <property type="evidence" value="ECO:0007669"/>
    <property type="project" value="TreeGrafter"/>
</dbReference>
<dbReference type="SUPFAM" id="SSF55729">
    <property type="entry name" value="Acyl-CoA N-acyltransferases (Nat)"/>
    <property type="match status" value="1"/>
</dbReference>